<dbReference type="Gramene" id="PUZ68879">
    <property type="protein sequence ID" value="PUZ68879"/>
    <property type="gene ID" value="GQ55_2G063800"/>
</dbReference>
<accession>A0A2T7EM27</accession>
<evidence type="ECO:0000256" key="1">
    <source>
        <dbReference type="SAM" id="MobiDB-lite"/>
    </source>
</evidence>
<name>A0A2T7EM27_9POAL</name>
<protein>
    <submittedName>
        <fullName evidence="2">Uncharacterized protein</fullName>
    </submittedName>
</protein>
<feature type="compositionally biased region" description="Low complexity" evidence="1">
    <location>
        <begin position="40"/>
        <end position="50"/>
    </location>
</feature>
<keyword evidence="3" id="KW-1185">Reference proteome</keyword>
<gene>
    <name evidence="2" type="ORF">GQ55_2G063800</name>
</gene>
<feature type="region of interest" description="Disordered" evidence="1">
    <location>
        <begin position="1"/>
        <end position="111"/>
    </location>
</feature>
<sequence length="125" mass="12757">MAATSSSRIRDGRTAATGRVDGRRRQRQAAPTARMKPAAEEAGTAGSATDGTRRRADGTTTGGSRDAGGRQTAPRRAEKMVVDPAPTRKVTDGTARQGDDGLAATATDGKKMGTLLSAAAATRST</sequence>
<evidence type="ECO:0000313" key="2">
    <source>
        <dbReference type="EMBL" id="PUZ68879.1"/>
    </source>
</evidence>
<evidence type="ECO:0000313" key="3">
    <source>
        <dbReference type="Proteomes" id="UP000244336"/>
    </source>
</evidence>
<organism evidence="2 3">
    <name type="scientific">Panicum hallii var. hallii</name>
    <dbReference type="NCBI Taxonomy" id="1504633"/>
    <lineage>
        <taxon>Eukaryota</taxon>
        <taxon>Viridiplantae</taxon>
        <taxon>Streptophyta</taxon>
        <taxon>Embryophyta</taxon>
        <taxon>Tracheophyta</taxon>
        <taxon>Spermatophyta</taxon>
        <taxon>Magnoliopsida</taxon>
        <taxon>Liliopsida</taxon>
        <taxon>Poales</taxon>
        <taxon>Poaceae</taxon>
        <taxon>PACMAD clade</taxon>
        <taxon>Panicoideae</taxon>
        <taxon>Panicodae</taxon>
        <taxon>Paniceae</taxon>
        <taxon>Panicinae</taxon>
        <taxon>Panicum</taxon>
        <taxon>Panicum sect. Panicum</taxon>
    </lineage>
</organism>
<reference evidence="2 3" key="1">
    <citation type="submission" date="2018-04" db="EMBL/GenBank/DDBJ databases">
        <title>WGS assembly of Panicum hallii var. hallii HAL2.</title>
        <authorList>
            <person name="Lovell J."/>
            <person name="Jenkins J."/>
            <person name="Lowry D."/>
            <person name="Mamidi S."/>
            <person name="Sreedasyam A."/>
            <person name="Weng X."/>
            <person name="Barry K."/>
            <person name="Bonette J."/>
            <person name="Campitelli B."/>
            <person name="Daum C."/>
            <person name="Gordon S."/>
            <person name="Gould B."/>
            <person name="Lipzen A."/>
            <person name="MacQueen A."/>
            <person name="Palacio-Mejia J."/>
            <person name="Plott C."/>
            <person name="Shakirov E."/>
            <person name="Shu S."/>
            <person name="Yoshinaga Y."/>
            <person name="Zane M."/>
            <person name="Rokhsar D."/>
            <person name="Grimwood J."/>
            <person name="Schmutz J."/>
            <person name="Juenger T."/>
        </authorList>
    </citation>
    <scope>NUCLEOTIDE SEQUENCE [LARGE SCALE GENOMIC DNA]</scope>
    <source>
        <strain evidence="3">cv. HAL2</strain>
    </source>
</reference>
<dbReference type="AlphaFoldDB" id="A0A2T7EM27"/>
<dbReference type="Proteomes" id="UP000244336">
    <property type="component" value="Chromosome 2"/>
</dbReference>
<dbReference type="EMBL" id="CM009750">
    <property type="protein sequence ID" value="PUZ68879.1"/>
    <property type="molecule type" value="Genomic_DNA"/>
</dbReference>
<proteinExistence type="predicted"/>